<evidence type="ECO:0000313" key="2">
    <source>
        <dbReference type="Proteomes" id="UP000801864"/>
    </source>
</evidence>
<organism evidence="1 2">
    <name type="scientific">Trichoderma lentiforme</name>
    <dbReference type="NCBI Taxonomy" id="1567552"/>
    <lineage>
        <taxon>Eukaryota</taxon>
        <taxon>Fungi</taxon>
        <taxon>Dikarya</taxon>
        <taxon>Ascomycota</taxon>
        <taxon>Pezizomycotina</taxon>
        <taxon>Sordariomycetes</taxon>
        <taxon>Hypocreomycetidae</taxon>
        <taxon>Hypocreales</taxon>
        <taxon>Hypocreaceae</taxon>
        <taxon>Trichoderma</taxon>
    </lineage>
</organism>
<gene>
    <name evidence="1" type="ORF">CFAM422_012931</name>
</gene>
<comment type="caution">
    <text evidence="1">The sequence shown here is derived from an EMBL/GenBank/DDBJ whole genome shotgun (WGS) entry which is preliminary data.</text>
</comment>
<evidence type="ECO:0000313" key="1">
    <source>
        <dbReference type="EMBL" id="KAF3056079.1"/>
    </source>
</evidence>
<proteinExistence type="predicted"/>
<keyword evidence="2" id="KW-1185">Reference proteome</keyword>
<reference evidence="1 2" key="1">
    <citation type="submission" date="2018-06" db="EMBL/GenBank/DDBJ databases">
        <title>Genome analysis of cellulolytic fungus Trichoderma lentiforme CFAM-422.</title>
        <authorList>
            <person name="Steindorff A.S."/>
            <person name="Formighieri E.F."/>
            <person name="Midorikawa G.E.O."/>
            <person name="Tamietti M.S."/>
            <person name="Ramos E.Z."/>
            <person name="Silva A.S."/>
            <person name="Bon E.P.S."/>
            <person name="Mendes T.D."/>
            <person name="Damaso M.C.T."/>
            <person name="Favaro L.C.L."/>
        </authorList>
    </citation>
    <scope>NUCLEOTIDE SEQUENCE [LARGE SCALE GENOMIC DNA]</scope>
    <source>
        <strain evidence="1 2">CFAM-422</strain>
    </source>
</reference>
<name>A0A9P4X443_9HYPO</name>
<dbReference type="EMBL" id="QLNT01000034">
    <property type="protein sequence ID" value="KAF3056079.1"/>
    <property type="molecule type" value="Genomic_DNA"/>
</dbReference>
<protein>
    <submittedName>
        <fullName evidence="1">Uncharacterized protein</fullName>
    </submittedName>
</protein>
<accession>A0A9P4X443</accession>
<dbReference type="AlphaFoldDB" id="A0A9P4X443"/>
<sequence>MNPQNNRKELYADLILDVTISDVIEKIHRCKYELIPLQLHYTPDDKMNIAAKVEAEKKGQIMGLLEPWVELSDTAYIDKDHTEPPVKFGIERAPDFGELIKMHLVVLEHTISSYNRTISRLSSLHEMSNDWCRNAQSERAG</sequence>
<dbReference type="Proteomes" id="UP000801864">
    <property type="component" value="Unassembled WGS sequence"/>
</dbReference>